<reference evidence="1 2" key="1">
    <citation type="submission" date="2018-03" db="EMBL/GenBank/DDBJ databases">
        <title>Bioinformatic expansion and discovery of thiopeptide antibiotics.</title>
        <authorList>
            <person name="Schwalen C.J."/>
            <person name="Hudson G.A."/>
            <person name="Mitchell D.A."/>
        </authorList>
    </citation>
    <scope>NUCLEOTIDE SEQUENCE [LARGE SCALE GENOMIC DNA]</scope>
    <source>
        <strain evidence="1 2">ATCC 21389</strain>
    </source>
</reference>
<accession>A0A2V4NA87</accession>
<name>A0A2V4NA87_9ACTN</name>
<protein>
    <submittedName>
        <fullName evidence="1">Uncharacterized protein</fullName>
    </submittedName>
</protein>
<evidence type="ECO:0000313" key="1">
    <source>
        <dbReference type="EMBL" id="PYC80240.1"/>
    </source>
</evidence>
<proteinExistence type="predicted"/>
<dbReference type="AlphaFoldDB" id="A0A2V4NA87"/>
<dbReference type="Proteomes" id="UP000248039">
    <property type="component" value="Unassembled WGS sequence"/>
</dbReference>
<dbReference type="EMBL" id="PYBW01000040">
    <property type="protein sequence ID" value="PYC80240.1"/>
    <property type="molecule type" value="Genomic_DNA"/>
</dbReference>
<organism evidence="1 2">
    <name type="scientific">Streptomyces tateyamensis</name>
    <dbReference type="NCBI Taxonomy" id="565073"/>
    <lineage>
        <taxon>Bacteria</taxon>
        <taxon>Bacillati</taxon>
        <taxon>Actinomycetota</taxon>
        <taxon>Actinomycetes</taxon>
        <taxon>Kitasatosporales</taxon>
        <taxon>Streptomycetaceae</taxon>
        <taxon>Streptomyces</taxon>
    </lineage>
</organism>
<sequence length="127" mass="13703">MPVVGPDVNLYFGDLQTSRKVDESLGKVQPLAFGDGNLAWEVAGNDYFVKLGIPCTFQDSAGQPAKGYAVVSLHTVYRLGAPVPPTDLRQAEATMVLKVAKLFAQQYPCPGVTLPDRAPILPDFPWA</sequence>
<evidence type="ECO:0000313" key="2">
    <source>
        <dbReference type="Proteomes" id="UP000248039"/>
    </source>
</evidence>
<gene>
    <name evidence="1" type="ORF">C7C46_13205</name>
</gene>
<keyword evidence="2" id="KW-1185">Reference proteome</keyword>
<comment type="caution">
    <text evidence="1">The sequence shown here is derived from an EMBL/GenBank/DDBJ whole genome shotgun (WGS) entry which is preliminary data.</text>
</comment>